<name>A0ACB8QY13_9AGAM</name>
<sequence length="215" mass="23816">MIGTSVTDQRRVELSVLDISGIVETKDLLCHVDWDAHKALCKALLSGPTVQAIFLPFDSDMPKVVPVATATEFMPEPGNNRSLTDAFFHGAAGLKIYLGSKGGHERVVINNAGDPSAKRLEHRLQIYMRENFLADGSPTNRCTRALVPEGLKYDWRGNLVIFKTELTNSDLTSYVDASLEDLEDIKEWLKWYGPGIDTGIAVEWVDGRLVLAGHY</sequence>
<reference evidence="1" key="1">
    <citation type="submission" date="2021-02" db="EMBL/GenBank/DDBJ databases">
        <authorList>
            <consortium name="DOE Joint Genome Institute"/>
            <person name="Ahrendt S."/>
            <person name="Looney B.P."/>
            <person name="Miyauchi S."/>
            <person name="Morin E."/>
            <person name="Drula E."/>
            <person name="Courty P.E."/>
            <person name="Chicoki N."/>
            <person name="Fauchery L."/>
            <person name="Kohler A."/>
            <person name="Kuo A."/>
            <person name="Labutti K."/>
            <person name="Pangilinan J."/>
            <person name="Lipzen A."/>
            <person name="Riley R."/>
            <person name="Andreopoulos W."/>
            <person name="He G."/>
            <person name="Johnson J."/>
            <person name="Barry K.W."/>
            <person name="Grigoriev I.V."/>
            <person name="Nagy L."/>
            <person name="Hibbett D."/>
            <person name="Henrissat B."/>
            <person name="Matheny P.B."/>
            <person name="Labbe J."/>
            <person name="Martin F."/>
        </authorList>
    </citation>
    <scope>NUCLEOTIDE SEQUENCE</scope>
    <source>
        <strain evidence="1">EC-137</strain>
    </source>
</reference>
<evidence type="ECO:0000313" key="1">
    <source>
        <dbReference type="EMBL" id="KAI0036472.1"/>
    </source>
</evidence>
<reference evidence="1" key="2">
    <citation type="journal article" date="2022" name="New Phytol.">
        <title>Evolutionary transition to the ectomycorrhizal habit in the genomes of a hyperdiverse lineage of mushroom-forming fungi.</title>
        <authorList>
            <person name="Looney B."/>
            <person name="Miyauchi S."/>
            <person name="Morin E."/>
            <person name="Drula E."/>
            <person name="Courty P.E."/>
            <person name="Kohler A."/>
            <person name="Kuo A."/>
            <person name="LaButti K."/>
            <person name="Pangilinan J."/>
            <person name="Lipzen A."/>
            <person name="Riley R."/>
            <person name="Andreopoulos W."/>
            <person name="He G."/>
            <person name="Johnson J."/>
            <person name="Nolan M."/>
            <person name="Tritt A."/>
            <person name="Barry K.W."/>
            <person name="Grigoriev I.V."/>
            <person name="Nagy L.G."/>
            <person name="Hibbett D."/>
            <person name="Henrissat B."/>
            <person name="Matheny P.B."/>
            <person name="Labbe J."/>
            <person name="Martin F.M."/>
        </authorList>
    </citation>
    <scope>NUCLEOTIDE SEQUENCE</scope>
    <source>
        <strain evidence="1">EC-137</strain>
    </source>
</reference>
<dbReference type="EMBL" id="MU273471">
    <property type="protein sequence ID" value="KAI0036472.1"/>
    <property type="molecule type" value="Genomic_DNA"/>
</dbReference>
<protein>
    <submittedName>
        <fullName evidence="1">Uncharacterized protein</fullName>
    </submittedName>
</protein>
<organism evidence="1 2">
    <name type="scientific">Vararia minispora EC-137</name>
    <dbReference type="NCBI Taxonomy" id="1314806"/>
    <lineage>
        <taxon>Eukaryota</taxon>
        <taxon>Fungi</taxon>
        <taxon>Dikarya</taxon>
        <taxon>Basidiomycota</taxon>
        <taxon>Agaricomycotina</taxon>
        <taxon>Agaricomycetes</taxon>
        <taxon>Russulales</taxon>
        <taxon>Lachnocladiaceae</taxon>
        <taxon>Vararia</taxon>
    </lineage>
</organism>
<comment type="caution">
    <text evidence="1">The sequence shown here is derived from an EMBL/GenBank/DDBJ whole genome shotgun (WGS) entry which is preliminary data.</text>
</comment>
<dbReference type="Proteomes" id="UP000814128">
    <property type="component" value="Unassembled WGS sequence"/>
</dbReference>
<evidence type="ECO:0000313" key="2">
    <source>
        <dbReference type="Proteomes" id="UP000814128"/>
    </source>
</evidence>
<gene>
    <name evidence="1" type="ORF">K488DRAFT_67630</name>
</gene>
<accession>A0ACB8QY13</accession>
<keyword evidence="2" id="KW-1185">Reference proteome</keyword>
<proteinExistence type="predicted"/>